<feature type="coiled-coil region" evidence="12">
    <location>
        <begin position="731"/>
        <end position="839"/>
    </location>
</feature>
<comment type="similarity">
    <text evidence="3">Belongs to the SMC family. SMC6 subfamily.</text>
</comment>
<evidence type="ECO:0000256" key="9">
    <source>
        <dbReference type="ARBA" id="ARBA00023172"/>
    </source>
</evidence>
<feature type="region of interest" description="Disordered" evidence="13">
    <location>
        <begin position="1"/>
        <end position="83"/>
    </location>
</feature>
<keyword evidence="4" id="KW-0158">Chromosome</keyword>
<evidence type="ECO:0000256" key="2">
    <source>
        <dbReference type="ARBA" id="ARBA00004286"/>
    </source>
</evidence>
<evidence type="ECO:0000256" key="3">
    <source>
        <dbReference type="ARBA" id="ARBA00006793"/>
    </source>
</evidence>
<reference evidence="15" key="1">
    <citation type="submission" date="2009-08" db="EMBL/GenBank/DDBJ databases">
        <title>Annotation of Salpingoeca rosetta.</title>
        <authorList>
            <consortium name="The Broad Institute Genome Sequencing Platform"/>
            <person name="Russ C."/>
            <person name="Cuomo C."/>
            <person name="Burger G."/>
            <person name="Gray M.W."/>
            <person name="Holland P.W.H."/>
            <person name="King N."/>
            <person name="Lang F.B.F."/>
            <person name="Roger A.J."/>
            <person name="Ruiz-Trillo I."/>
            <person name="Young S.K."/>
            <person name="Zeng Q."/>
            <person name="Gargeya S."/>
            <person name="Alvarado L."/>
            <person name="Berlin A."/>
            <person name="Chapman S.B."/>
            <person name="Chen Z."/>
            <person name="Freedman E."/>
            <person name="Gellesch M."/>
            <person name="Goldberg J."/>
            <person name="Griggs A."/>
            <person name="Gujja S."/>
            <person name="Heilman E."/>
            <person name="Heiman D."/>
            <person name="Howarth C."/>
            <person name="Mehta T."/>
            <person name="Neiman D."/>
            <person name="Pearson M."/>
            <person name="Roberts A."/>
            <person name="Saif S."/>
            <person name="Shea T."/>
            <person name="Shenoy N."/>
            <person name="Sisk P."/>
            <person name="Stolte C."/>
            <person name="Sykes S."/>
            <person name="White J."/>
            <person name="Yandava C."/>
            <person name="Haas B."/>
            <person name="Nusbaum C."/>
            <person name="Birren B."/>
        </authorList>
    </citation>
    <scope>NUCLEOTIDE SEQUENCE [LARGE SCALE GENOMIC DNA]</scope>
    <source>
        <strain evidence="15">ATCC 50818</strain>
    </source>
</reference>
<evidence type="ECO:0000256" key="12">
    <source>
        <dbReference type="SAM" id="Coils"/>
    </source>
</evidence>
<keyword evidence="11" id="KW-0539">Nucleus</keyword>
<feature type="region of interest" description="Disordered" evidence="13">
    <location>
        <begin position="1134"/>
        <end position="1157"/>
    </location>
</feature>
<dbReference type="GeneID" id="16076867"/>
<evidence type="ECO:0000256" key="10">
    <source>
        <dbReference type="ARBA" id="ARBA00023204"/>
    </source>
</evidence>
<dbReference type="GO" id="GO:0051276">
    <property type="term" value="P:chromosome organization"/>
    <property type="evidence" value="ECO:0007669"/>
    <property type="project" value="InterPro"/>
</dbReference>
<dbReference type="OrthoDB" id="10072614at2759"/>
<organism evidence="16">
    <name type="scientific">Salpingoeca rosetta (strain ATCC 50818 / BSB-021)</name>
    <dbReference type="NCBI Taxonomy" id="946362"/>
    <lineage>
        <taxon>Eukaryota</taxon>
        <taxon>Choanoflagellata</taxon>
        <taxon>Craspedida</taxon>
        <taxon>Salpingoecidae</taxon>
        <taxon>Salpingoeca</taxon>
    </lineage>
</organism>
<dbReference type="GO" id="GO:0030915">
    <property type="term" value="C:Smc5-Smc6 complex"/>
    <property type="evidence" value="ECO:0007669"/>
    <property type="project" value="TreeGrafter"/>
</dbReference>
<dbReference type="GO" id="GO:0000724">
    <property type="term" value="P:double-strand break repair via homologous recombination"/>
    <property type="evidence" value="ECO:0007669"/>
    <property type="project" value="TreeGrafter"/>
</dbReference>
<evidence type="ECO:0000256" key="6">
    <source>
        <dbReference type="ARBA" id="ARBA00022763"/>
    </source>
</evidence>
<dbReference type="AlphaFoldDB" id="F2U3A4"/>
<keyword evidence="9" id="KW-0233">DNA recombination</keyword>
<dbReference type="InterPro" id="IPR003395">
    <property type="entry name" value="RecF/RecN/SMC_N"/>
</dbReference>
<evidence type="ECO:0000256" key="5">
    <source>
        <dbReference type="ARBA" id="ARBA00022741"/>
    </source>
</evidence>
<dbReference type="STRING" id="946362.F2U3A4"/>
<evidence type="ECO:0000256" key="1">
    <source>
        <dbReference type="ARBA" id="ARBA00004123"/>
    </source>
</evidence>
<evidence type="ECO:0000313" key="16">
    <source>
        <dbReference type="Proteomes" id="UP000007799"/>
    </source>
</evidence>
<evidence type="ECO:0000256" key="4">
    <source>
        <dbReference type="ARBA" id="ARBA00022454"/>
    </source>
</evidence>
<dbReference type="eggNOG" id="KOG0250">
    <property type="taxonomic scope" value="Eukaryota"/>
</dbReference>
<dbReference type="InterPro" id="IPR027417">
    <property type="entry name" value="P-loop_NTPase"/>
</dbReference>
<dbReference type="GO" id="GO:0005634">
    <property type="term" value="C:nucleus"/>
    <property type="evidence" value="ECO:0007669"/>
    <property type="project" value="UniProtKB-SubCell"/>
</dbReference>
<feature type="domain" description="RecF/RecN/SMC N-terminal" evidence="14">
    <location>
        <begin position="109"/>
        <end position="1121"/>
    </location>
</feature>
<evidence type="ECO:0000256" key="8">
    <source>
        <dbReference type="ARBA" id="ARBA00023054"/>
    </source>
</evidence>
<dbReference type="SUPFAM" id="SSF75553">
    <property type="entry name" value="Smc hinge domain"/>
    <property type="match status" value="1"/>
</dbReference>
<dbReference type="EMBL" id="GL832960">
    <property type="protein sequence ID" value="EGD82098.1"/>
    <property type="molecule type" value="Genomic_DNA"/>
</dbReference>
<protein>
    <recommendedName>
        <fullName evidence="14">RecF/RecN/SMC N-terminal domain-containing protein</fullName>
    </recommendedName>
</protein>
<dbReference type="PANTHER" id="PTHR19306:SF6">
    <property type="entry name" value="STRUCTURAL MAINTENANCE OF CHROMOSOMES PROTEIN 6"/>
    <property type="match status" value="1"/>
</dbReference>
<gene>
    <name evidence="15" type="ORF">PTSG_02778</name>
</gene>
<evidence type="ECO:0000256" key="11">
    <source>
        <dbReference type="ARBA" id="ARBA00023242"/>
    </source>
</evidence>
<keyword evidence="16" id="KW-1185">Reference proteome</keyword>
<keyword evidence="10" id="KW-0234">DNA repair</keyword>
<evidence type="ECO:0000256" key="7">
    <source>
        <dbReference type="ARBA" id="ARBA00022840"/>
    </source>
</evidence>
<dbReference type="KEGG" id="sre:PTSG_02778"/>
<dbReference type="OMA" id="MCHDHFY"/>
<evidence type="ECO:0000313" key="15">
    <source>
        <dbReference type="EMBL" id="EGD82098.1"/>
    </source>
</evidence>
<keyword evidence="5" id="KW-0547">Nucleotide-binding</keyword>
<feature type="compositionally biased region" description="Acidic residues" evidence="13">
    <location>
        <begin position="23"/>
        <end position="39"/>
    </location>
</feature>
<feature type="coiled-coil region" evidence="12">
    <location>
        <begin position="870"/>
        <end position="972"/>
    </location>
</feature>
<dbReference type="GO" id="GO:0035861">
    <property type="term" value="C:site of double-strand break"/>
    <property type="evidence" value="ECO:0007669"/>
    <property type="project" value="TreeGrafter"/>
</dbReference>
<keyword evidence="6" id="KW-0227">DNA damage</keyword>
<dbReference type="InterPro" id="IPR036277">
    <property type="entry name" value="SMC_hinge_sf"/>
</dbReference>
<dbReference type="FunCoup" id="F2U3A4">
    <property type="interactions" value="1249"/>
</dbReference>
<name>F2U3A4_SALR5</name>
<evidence type="ECO:0000259" key="14">
    <source>
        <dbReference type="Pfam" id="PF02463"/>
    </source>
</evidence>
<dbReference type="SUPFAM" id="SSF52540">
    <property type="entry name" value="P-loop containing nucleoside triphosphate hydrolases"/>
    <property type="match status" value="1"/>
</dbReference>
<keyword evidence="8 12" id="KW-0175">Coiled coil</keyword>
<keyword evidence="7" id="KW-0067">ATP-binding</keyword>
<dbReference type="RefSeq" id="XP_004996281.1">
    <property type="nucleotide sequence ID" value="XM_004996224.1"/>
</dbReference>
<accession>F2U3A4</accession>
<proteinExistence type="inferred from homology"/>
<sequence>MPAAKRSKRGEAGLMGKHGHDGEEWDDDEGDGEEEEEYDQSMPDSRPRKATRTPTQAISAEVVATGSTGMDDGHDEDEAEGQFESNMSQIQSQDADVGLVDMPAESGIVKALHLVNFMCHRMLEIKFADNINFINGVNGSGKSAILSALVLGLGAQPTNTGRGSTNVSSFIRNGARDATIRVSMKNSGSEAFKPEIYGDVIHVERVITKKGSTYTMYDANNNKKATSRRSVLDMCDHFNIQIDNPVSILTQEVAKTFLTDSSPTNLFKFFKKGTHVETLEHLFVDVDDILTQSEYLLERKTKEMKKLEVNIEADRQRYELTQKIDEMEQEEHKLVQSLVWAEVKEKRSEIEDARNDALKFDDDIRKCTANLEKIEAKKAAKTARMQELEAAVSEMKGRLDAAEQQATDIRHRKRGLAREQEDAKRNLMKCERELRFKREEAERVLQTIGELEHSNNADAHDCEARQRAEKIAEKEEQLQQLHHARQECEQAAQELDGAQGRLHEVKDRSMQELERAKYRLDSLERERRNLIHSGQSQLSVWGQEFPVAAAKIDRERFSKPVYGPIGQYIRLQDKTWGVAVETSLRNFLPAYLVDNAADAAKLKRILASVFRRHQPSVYVYSYANAGRKLPPVQAPAPTIDQVTSISEPVVEAFLVDHGRTNITFLCKDYDQGRELVWDARGASQISGLNGQRIAGAFLPNGDEMRAGAGNRYYSNSSTRPVRLGADVAQITREIEAKIPAAQEKLEQAKTDLANARRQIADNEAQSKERERQLRTIVRQQRKLERSLNALRQEDELEEPVGVADLQSSLHDLEQELQPIQNKREELSRLVAEYDSKMRDFDAQNPMPDKTALLQEMEPYVRELDALPAWFAKYELKENKSKERLEQAELEKQAAEVHIQNKQRDLQEVEQSAIERGLDEISTTKSSKRYRHELQQIQARIARSKQASNIDNIDEFRRKFHEAQQQFDEAKNVLECVKGYLHDLVEARNRRKDKLEFYVDYHFCRMRTYFQRCLQHNGFSGKLDFEKQFNKEEVRFDGKLHLTVLPAKQEANSARSTKSLSGGEKSFSTLAFLMSLWDVMQCPFTALDEFDVFMDMMTRSVSVDLLLALTRMRRNKQLFILSPLKMGQFQDKMGDGAQLHRLNPPDRHQGTLNFSSQP</sequence>
<evidence type="ECO:0000256" key="13">
    <source>
        <dbReference type="SAM" id="MobiDB-lite"/>
    </source>
</evidence>
<comment type="subcellular location">
    <subcellularLocation>
        <location evidence="2">Chromosome</location>
    </subcellularLocation>
    <subcellularLocation>
        <location evidence="1">Nucleus</location>
    </subcellularLocation>
</comment>
<dbReference type="PANTHER" id="PTHR19306">
    <property type="entry name" value="STRUCTURAL MAINTENANCE OF CHROMOSOMES 5,6 SMC5, SMC6"/>
    <property type="match status" value="1"/>
</dbReference>
<dbReference type="Gene3D" id="3.40.50.300">
    <property type="entry name" value="P-loop containing nucleotide triphosphate hydrolases"/>
    <property type="match status" value="2"/>
</dbReference>
<dbReference type="InParanoid" id="F2U3A4"/>
<dbReference type="Proteomes" id="UP000007799">
    <property type="component" value="Unassembled WGS sequence"/>
</dbReference>
<dbReference type="GO" id="GO:0003697">
    <property type="term" value="F:single-stranded DNA binding"/>
    <property type="evidence" value="ECO:0007669"/>
    <property type="project" value="TreeGrafter"/>
</dbReference>
<dbReference type="Pfam" id="PF02463">
    <property type="entry name" value="SMC_N"/>
    <property type="match status" value="1"/>
</dbReference>
<dbReference type="GO" id="GO:0005524">
    <property type="term" value="F:ATP binding"/>
    <property type="evidence" value="ECO:0007669"/>
    <property type="project" value="UniProtKB-KW"/>
</dbReference>
<feature type="coiled-coil region" evidence="12">
    <location>
        <begin position="290"/>
        <end position="533"/>
    </location>
</feature>
<dbReference type="GO" id="GO:0003684">
    <property type="term" value="F:damaged DNA binding"/>
    <property type="evidence" value="ECO:0007669"/>
    <property type="project" value="TreeGrafter"/>
</dbReference>